<reference evidence="1 2" key="1">
    <citation type="journal article" date="2020" name="Mol. Biol. Evol.">
        <title>Distinct Expression and Methylation Patterns for Genes with Different Fates following a Single Whole-Genome Duplication in Flowering Plants.</title>
        <authorList>
            <person name="Shi T."/>
            <person name="Rahmani R.S."/>
            <person name="Gugger P.F."/>
            <person name="Wang M."/>
            <person name="Li H."/>
            <person name="Zhang Y."/>
            <person name="Li Z."/>
            <person name="Wang Q."/>
            <person name="Van de Peer Y."/>
            <person name="Marchal K."/>
            <person name="Chen J."/>
        </authorList>
    </citation>
    <scope>NUCLEOTIDE SEQUENCE [LARGE SCALE GENOMIC DNA]</scope>
    <source>
        <tissue evidence="1">Leaf</tissue>
    </source>
</reference>
<dbReference type="PANTHER" id="PTHR38926">
    <property type="entry name" value="F-BOX DOMAIN CONTAINING PROTEIN, EXPRESSED"/>
    <property type="match status" value="1"/>
</dbReference>
<keyword evidence="2" id="KW-1185">Reference proteome</keyword>
<dbReference type="SUPFAM" id="SSF52047">
    <property type="entry name" value="RNI-like"/>
    <property type="match status" value="1"/>
</dbReference>
<dbReference type="PANTHER" id="PTHR38926:SF5">
    <property type="entry name" value="F-BOX AND LEUCINE-RICH REPEAT PROTEIN 6"/>
    <property type="match status" value="1"/>
</dbReference>
<evidence type="ECO:0000313" key="1">
    <source>
        <dbReference type="EMBL" id="DAD21252.1"/>
    </source>
</evidence>
<protein>
    <submittedName>
        <fullName evidence="1">Uncharacterized protein</fullName>
    </submittedName>
</protein>
<dbReference type="InterPro" id="IPR032675">
    <property type="entry name" value="LRR_dom_sf"/>
</dbReference>
<dbReference type="AlphaFoldDB" id="A0A822XMI7"/>
<dbReference type="EMBL" id="DUZY01000001">
    <property type="protein sequence ID" value="DAD21252.1"/>
    <property type="molecule type" value="Genomic_DNA"/>
</dbReference>
<gene>
    <name evidence="1" type="ORF">HUJ06_022715</name>
</gene>
<dbReference type="Gene3D" id="3.80.10.10">
    <property type="entry name" value="Ribonuclease Inhibitor"/>
    <property type="match status" value="1"/>
</dbReference>
<comment type="caution">
    <text evidence="1">The sequence shown here is derived from an EMBL/GenBank/DDBJ whole genome shotgun (WGS) entry which is preliminary data.</text>
</comment>
<accession>A0A822XMI7</accession>
<proteinExistence type="predicted"/>
<evidence type="ECO:0000313" key="2">
    <source>
        <dbReference type="Proteomes" id="UP000607653"/>
    </source>
</evidence>
<organism evidence="1 2">
    <name type="scientific">Nelumbo nucifera</name>
    <name type="common">Sacred lotus</name>
    <dbReference type="NCBI Taxonomy" id="4432"/>
    <lineage>
        <taxon>Eukaryota</taxon>
        <taxon>Viridiplantae</taxon>
        <taxon>Streptophyta</taxon>
        <taxon>Embryophyta</taxon>
        <taxon>Tracheophyta</taxon>
        <taxon>Spermatophyta</taxon>
        <taxon>Magnoliopsida</taxon>
        <taxon>Proteales</taxon>
        <taxon>Nelumbonaceae</taxon>
        <taxon>Nelumbo</taxon>
    </lineage>
</organism>
<dbReference type="Proteomes" id="UP000607653">
    <property type="component" value="Unassembled WGS sequence"/>
</dbReference>
<name>A0A822XMI7_NELNU</name>
<sequence>MAEERKWEEMNQDCLIEVFKKVGGASNRITNLGHPLCLQILIYGSPHNCNLCLEFKIKKNVSCLDIGGMVEQDRKWENMNQDCLIEEFKKVGMEAIESLIMDVPFLCKDLWKEYHIKNFSVIGFIKLVISRSQGSVIDLELPRCSTLKDLNYVSDECTKLQFLELPEYLIFRQGHRIPKLICKFMQLRGLYLGATHFLEEILAQVNLHCKKFDFLSIGGTVGHEEALAIVTHLPVIKRLQLTGILLHRESLKIIIDGCKQLDALDVGERICF</sequence>